<evidence type="ECO:0000313" key="10">
    <source>
        <dbReference type="EMBL" id="KAJ0409109.1"/>
    </source>
</evidence>
<evidence type="ECO:0000256" key="3">
    <source>
        <dbReference type="ARBA" id="ARBA00010343"/>
    </source>
</evidence>
<feature type="compositionally biased region" description="Pro residues" evidence="7">
    <location>
        <begin position="138"/>
        <end position="149"/>
    </location>
</feature>
<evidence type="ECO:0000256" key="2">
    <source>
        <dbReference type="ARBA" id="ARBA00008509"/>
    </source>
</evidence>
<dbReference type="InterPro" id="IPR009072">
    <property type="entry name" value="Histone-fold"/>
</dbReference>
<feature type="region of interest" description="Disordered" evidence="7">
    <location>
        <begin position="347"/>
        <end position="451"/>
    </location>
</feature>
<evidence type="ECO:0000256" key="7">
    <source>
        <dbReference type="SAM" id="MobiDB-lite"/>
    </source>
</evidence>
<dbReference type="Gene3D" id="1.25.40.10">
    <property type="entry name" value="Tetratricopeptide repeat domain"/>
    <property type="match status" value="1"/>
</dbReference>
<dbReference type="InterPro" id="IPR044563">
    <property type="entry name" value="Sgt1-like"/>
</dbReference>
<dbReference type="PROSITE" id="PS00959">
    <property type="entry name" value="HISTONE_H3_2"/>
    <property type="match status" value="1"/>
</dbReference>
<dbReference type="GO" id="GO:0003677">
    <property type="term" value="F:DNA binding"/>
    <property type="evidence" value="ECO:0007669"/>
    <property type="project" value="UniProtKB-KW"/>
</dbReference>
<feature type="compositionally biased region" description="Low complexity" evidence="7">
    <location>
        <begin position="405"/>
        <end position="448"/>
    </location>
</feature>
<comment type="caution">
    <text evidence="10">The sequence shown here is derived from an EMBL/GenBank/DDBJ whole genome shotgun (WGS) entry which is preliminary data.</text>
</comment>
<dbReference type="InterPro" id="IPR008978">
    <property type="entry name" value="HSP20-like_chaperone"/>
</dbReference>
<evidence type="ECO:0000313" key="11">
    <source>
        <dbReference type="Proteomes" id="UP001209570"/>
    </source>
</evidence>
<keyword evidence="6" id="KW-0802">TPR repeat</keyword>
<dbReference type="GO" id="GO:0000786">
    <property type="term" value="C:nucleosome"/>
    <property type="evidence" value="ECO:0007669"/>
    <property type="project" value="InterPro"/>
</dbReference>
<dbReference type="AlphaFoldDB" id="A0AAD5QAN5"/>
<dbReference type="InterPro" id="IPR007699">
    <property type="entry name" value="SGS_dom"/>
</dbReference>
<comment type="similarity">
    <text evidence="3">Belongs to the histone H3 family.</text>
</comment>
<dbReference type="SUPFAM" id="SSF49764">
    <property type="entry name" value="HSP20-like chaperones"/>
    <property type="match status" value="1"/>
</dbReference>
<dbReference type="Gene3D" id="1.10.20.10">
    <property type="entry name" value="Histone, subunit A"/>
    <property type="match status" value="1"/>
</dbReference>
<name>A0AAD5QAN5_PYTIN</name>
<feature type="domain" description="SGS" evidence="8">
    <location>
        <begin position="265"/>
        <end position="358"/>
    </location>
</feature>
<dbReference type="InterPro" id="IPR019734">
    <property type="entry name" value="TPR_rpt"/>
</dbReference>
<dbReference type="GO" id="GO:0005634">
    <property type="term" value="C:nucleus"/>
    <property type="evidence" value="ECO:0007669"/>
    <property type="project" value="UniProtKB-SubCell"/>
</dbReference>
<dbReference type="InterPro" id="IPR011990">
    <property type="entry name" value="TPR-like_helical_dom_sf"/>
</dbReference>
<feature type="region of interest" description="Disordered" evidence="7">
    <location>
        <begin position="121"/>
        <end position="149"/>
    </location>
</feature>
<evidence type="ECO:0000256" key="1">
    <source>
        <dbReference type="ARBA" id="ARBA00004123"/>
    </source>
</evidence>
<gene>
    <name evidence="10" type="ORF">P43SY_002243</name>
</gene>
<dbReference type="GO" id="GO:0046982">
    <property type="term" value="F:protein heterodimerization activity"/>
    <property type="evidence" value="ECO:0007669"/>
    <property type="project" value="InterPro"/>
</dbReference>
<dbReference type="PROSITE" id="PS51048">
    <property type="entry name" value="SGS"/>
    <property type="match status" value="1"/>
</dbReference>
<feature type="repeat" description="TPR" evidence="6">
    <location>
        <begin position="34"/>
        <end position="67"/>
    </location>
</feature>
<reference evidence="10" key="1">
    <citation type="submission" date="2021-12" db="EMBL/GenBank/DDBJ databases">
        <title>Prjna785345.</title>
        <authorList>
            <person name="Rujirawat T."/>
            <person name="Krajaejun T."/>
        </authorList>
    </citation>
    <scope>NUCLEOTIDE SEQUENCE</scope>
    <source>
        <strain evidence="10">Pi057C3</strain>
    </source>
</reference>
<dbReference type="PROSITE" id="PS51203">
    <property type="entry name" value="CS"/>
    <property type="match status" value="1"/>
</dbReference>
<dbReference type="FunFam" id="1.10.20.10:FF:000088">
    <property type="entry name" value="Histone H3-like centromeric protein CSE4"/>
    <property type="match status" value="1"/>
</dbReference>
<dbReference type="SMART" id="SM00028">
    <property type="entry name" value="TPR"/>
    <property type="match status" value="3"/>
</dbReference>
<dbReference type="InterPro" id="IPR000164">
    <property type="entry name" value="Histone_H3/CENP-A"/>
</dbReference>
<dbReference type="Gene3D" id="2.60.40.790">
    <property type="match status" value="1"/>
</dbReference>
<dbReference type="GO" id="GO:0030527">
    <property type="term" value="F:structural constituent of chromatin"/>
    <property type="evidence" value="ECO:0007669"/>
    <property type="project" value="InterPro"/>
</dbReference>
<evidence type="ECO:0000259" key="9">
    <source>
        <dbReference type="PROSITE" id="PS51203"/>
    </source>
</evidence>
<protein>
    <submittedName>
        <fullName evidence="10">Uncharacterized protein</fullName>
    </submittedName>
</protein>
<comment type="similarity">
    <text evidence="2">Belongs to the SGT1 family.</text>
</comment>
<accession>A0AAD5QAN5</accession>
<dbReference type="EMBL" id="JAKCXM010000006">
    <property type="protein sequence ID" value="KAJ0409109.1"/>
    <property type="molecule type" value="Genomic_DNA"/>
</dbReference>
<dbReference type="PANTHER" id="PTHR45862">
    <property type="entry name" value="PROTEIN SGT1 HOMOLOG"/>
    <property type="match status" value="1"/>
</dbReference>
<evidence type="ECO:0000256" key="5">
    <source>
        <dbReference type="ARBA" id="ARBA00023242"/>
    </source>
</evidence>
<dbReference type="SUPFAM" id="SSF48452">
    <property type="entry name" value="TPR-like"/>
    <property type="match status" value="1"/>
</dbReference>
<sequence>MEFKHQANALFVDEAYPEAIAAYSKALESLDSDADLYAKRAAAYLRVGQQGEAIQDAEKAIALDAAHELAHLRKGVAHFELEQYSAAKKAFLAGKQAASNKSEALVKRFQTWIRKCDAELDSDDDEDVPMPTTKAAPIAPPAAPPTPVTPPKPAIRHEWYQSGTHVTISVFQKNLTTDDVVVETAPKKLLVRVRVNGEMVDAIATTLFDEIAVDATTWKIMGPKVEIRLAKKHSAQWDQLQEAVCKSGSKVITGPAAVFEQKKAEVPRPYASQRNWNQIERAVSDELDAEKPEGEEAMQKLFRDIYAKADEDTRRAMIKSFQTSGGTVLSTNWKEVKEKDYEKERVAPEGMEWKNGKRRAQAAMGGSDSDDSASRSDSSAEPTPTPPSTVKKPRKPTQPVRLARRSLPLSSPSGGKSAAKPTASSTPPSSSSAKTAASKATSASASTTPKRRFRPGAVALREIRFYQRSTDLLLRKLPFARLVREIQMEFTTREYRWQAEALLALQEAAEAHLVRLFEDANLCAIHAKRVTLMVKDIQLARRIRGRHFGE</sequence>
<dbReference type="CDD" id="cd06466">
    <property type="entry name" value="p23_CS_SGT1_like"/>
    <property type="match status" value="1"/>
</dbReference>
<comment type="subcellular location">
    <subcellularLocation>
        <location evidence="1">Nucleus</location>
    </subcellularLocation>
</comment>
<dbReference type="Pfam" id="PF04969">
    <property type="entry name" value="CS"/>
    <property type="match status" value="1"/>
</dbReference>
<dbReference type="SMART" id="SM00428">
    <property type="entry name" value="H3"/>
    <property type="match status" value="1"/>
</dbReference>
<dbReference type="Pfam" id="PF05002">
    <property type="entry name" value="SGS"/>
    <property type="match status" value="1"/>
</dbReference>
<dbReference type="InterPro" id="IPR007052">
    <property type="entry name" value="CS_dom"/>
</dbReference>
<keyword evidence="5" id="KW-0539">Nucleus</keyword>
<dbReference type="GO" id="GO:0051087">
    <property type="term" value="F:protein-folding chaperone binding"/>
    <property type="evidence" value="ECO:0007669"/>
    <property type="project" value="InterPro"/>
</dbReference>
<dbReference type="Proteomes" id="UP001209570">
    <property type="component" value="Unassembled WGS sequence"/>
</dbReference>
<evidence type="ECO:0000256" key="6">
    <source>
        <dbReference type="PROSITE-ProRule" id="PRU00339"/>
    </source>
</evidence>
<dbReference type="InterPro" id="IPR007125">
    <property type="entry name" value="H2A/H2B/H3"/>
</dbReference>
<dbReference type="CDD" id="cd22911">
    <property type="entry name" value="HFD_H3"/>
    <property type="match status" value="1"/>
</dbReference>
<keyword evidence="4" id="KW-0238">DNA-binding</keyword>
<evidence type="ECO:0000256" key="4">
    <source>
        <dbReference type="ARBA" id="ARBA00023125"/>
    </source>
</evidence>
<organism evidence="10 11">
    <name type="scientific">Pythium insidiosum</name>
    <name type="common">Pythiosis disease agent</name>
    <dbReference type="NCBI Taxonomy" id="114742"/>
    <lineage>
        <taxon>Eukaryota</taxon>
        <taxon>Sar</taxon>
        <taxon>Stramenopiles</taxon>
        <taxon>Oomycota</taxon>
        <taxon>Peronosporomycetes</taxon>
        <taxon>Pythiales</taxon>
        <taxon>Pythiaceae</taxon>
        <taxon>Pythium</taxon>
    </lineage>
</organism>
<dbReference type="SUPFAM" id="SSF47113">
    <property type="entry name" value="Histone-fold"/>
    <property type="match status" value="1"/>
</dbReference>
<feature type="domain" description="CS" evidence="9">
    <location>
        <begin position="152"/>
        <end position="241"/>
    </location>
</feature>
<dbReference type="Pfam" id="PF00125">
    <property type="entry name" value="Histone"/>
    <property type="match status" value="1"/>
</dbReference>
<proteinExistence type="inferred from homology"/>
<dbReference type="PROSITE" id="PS50005">
    <property type="entry name" value="TPR"/>
    <property type="match status" value="1"/>
</dbReference>
<evidence type="ECO:0000259" key="8">
    <source>
        <dbReference type="PROSITE" id="PS51048"/>
    </source>
</evidence>
<dbReference type="PRINTS" id="PR00622">
    <property type="entry name" value="HISTONEH3"/>
</dbReference>
<keyword evidence="11" id="KW-1185">Reference proteome</keyword>